<name>A0A4Y2GH14_ARAVE</name>
<dbReference type="EMBL" id="BGPR01001398">
    <property type="protein sequence ID" value="GBM52893.1"/>
    <property type="molecule type" value="Genomic_DNA"/>
</dbReference>
<evidence type="ECO:0000313" key="1">
    <source>
        <dbReference type="EMBL" id="GBM52893.1"/>
    </source>
</evidence>
<dbReference type="OrthoDB" id="10035668at2759"/>
<keyword evidence="2" id="KW-1185">Reference proteome</keyword>
<organism evidence="1 2">
    <name type="scientific">Araneus ventricosus</name>
    <name type="common">Orbweaver spider</name>
    <name type="synonym">Epeira ventricosa</name>
    <dbReference type="NCBI Taxonomy" id="182803"/>
    <lineage>
        <taxon>Eukaryota</taxon>
        <taxon>Metazoa</taxon>
        <taxon>Ecdysozoa</taxon>
        <taxon>Arthropoda</taxon>
        <taxon>Chelicerata</taxon>
        <taxon>Arachnida</taxon>
        <taxon>Araneae</taxon>
        <taxon>Araneomorphae</taxon>
        <taxon>Entelegynae</taxon>
        <taxon>Araneoidea</taxon>
        <taxon>Araneidae</taxon>
        <taxon>Araneus</taxon>
    </lineage>
</organism>
<dbReference type="AlphaFoldDB" id="A0A4Y2GH14"/>
<reference evidence="1 2" key="1">
    <citation type="journal article" date="2019" name="Sci. Rep.">
        <title>Orb-weaving spider Araneus ventricosus genome elucidates the spidroin gene catalogue.</title>
        <authorList>
            <person name="Kono N."/>
            <person name="Nakamura H."/>
            <person name="Ohtoshi R."/>
            <person name="Moran D.A.P."/>
            <person name="Shinohara A."/>
            <person name="Yoshida Y."/>
            <person name="Fujiwara M."/>
            <person name="Mori M."/>
            <person name="Tomita M."/>
            <person name="Arakawa K."/>
        </authorList>
    </citation>
    <scope>NUCLEOTIDE SEQUENCE [LARGE SCALE GENOMIC DNA]</scope>
</reference>
<proteinExistence type="predicted"/>
<accession>A0A4Y2GH14</accession>
<protein>
    <submittedName>
        <fullName evidence="1">Uncharacterized protein</fullName>
    </submittedName>
</protein>
<dbReference type="Proteomes" id="UP000499080">
    <property type="component" value="Unassembled WGS sequence"/>
</dbReference>
<gene>
    <name evidence="1" type="ORF">AVEN_162389_1</name>
</gene>
<comment type="caution">
    <text evidence="1">The sequence shown here is derived from an EMBL/GenBank/DDBJ whole genome shotgun (WGS) entry which is preliminary data.</text>
</comment>
<evidence type="ECO:0000313" key="2">
    <source>
        <dbReference type="Proteomes" id="UP000499080"/>
    </source>
</evidence>
<sequence>MLDPLDKCCFRLLKAQWDKRLVEVQRMSGATKISKASFTQLVDELWPISLTPENIKSGFKSTGIYPSDRTKYPKARFCSQMIASYNLQNFPTKNILLMVHYQPPVFRDEIGRKAKRLKSYASKTFVPSFIRERCFKK</sequence>